<evidence type="ECO:0000256" key="4">
    <source>
        <dbReference type="SAM" id="MobiDB-lite"/>
    </source>
</evidence>
<sequence>MSTAMIPSVIAERDDLPVLPLEKGRQICDRIRQLAARRHEQLTQLAETDEELSSCIQVAYLQRAWEEMGYASWEELCKREFSEARMWDTIEARRKTVHSLLLNVGMSTRAIAAVMGTSDATVRRDLATASNDAVATGSDANDVATASNVAVATQPPSTSDTALASSSPRKSRGLDGAIRQRPIGQELVDRRLLVAQKRAEGKTQAEIAAELDLTQRTVSNDTQAIAQYKQKLDSAQQQRLDEGRLSRTELTELVGLTPISSTQRAIVSAARSAAKGLSADVEFLTESVVFNDSWLGAEAECSSILAPSLISTIHAFAHWLGHEFRWDDVPEDKRMQYHDHLIEAVKALSSATGNLVPED</sequence>
<feature type="region of interest" description="Disordered" evidence="4">
    <location>
        <begin position="152"/>
        <end position="175"/>
    </location>
</feature>
<dbReference type="PATRIC" id="fig|1630135.4.peg.1450"/>
<evidence type="ECO:0000256" key="3">
    <source>
        <dbReference type="ARBA" id="ARBA00023163"/>
    </source>
</evidence>
<dbReference type="Gene3D" id="1.10.10.10">
    <property type="entry name" value="Winged helix-like DNA-binding domain superfamily/Winged helix DNA-binding domain"/>
    <property type="match status" value="1"/>
</dbReference>
<dbReference type="GO" id="GO:0003677">
    <property type="term" value="F:DNA binding"/>
    <property type="evidence" value="ECO:0007669"/>
    <property type="project" value="UniProtKB-KW"/>
</dbReference>
<dbReference type="PROSITE" id="PS00894">
    <property type="entry name" value="HTH_DEOR_1"/>
    <property type="match status" value="1"/>
</dbReference>
<dbReference type="InterPro" id="IPR018356">
    <property type="entry name" value="Tscrpt_reg_HTH_DeoR_CS"/>
</dbReference>
<evidence type="ECO:0000256" key="2">
    <source>
        <dbReference type="ARBA" id="ARBA00023125"/>
    </source>
</evidence>
<feature type="compositionally biased region" description="Polar residues" evidence="4">
    <location>
        <begin position="152"/>
        <end position="168"/>
    </location>
</feature>
<evidence type="ECO:0000313" key="6">
    <source>
        <dbReference type="Proteomes" id="UP000092596"/>
    </source>
</evidence>
<keyword evidence="2" id="KW-0238">DNA-binding</keyword>
<dbReference type="EMBL" id="CP012117">
    <property type="protein sequence ID" value="ANP27998.1"/>
    <property type="molecule type" value="Genomic_DNA"/>
</dbReference>
<dbReference type="AlphaFoldDB" id="A0A1B0ZJD6"/>
<dbReference type="STRING" id="1630135.DAD186_14480"/>
<gene>
    <name evidence="5" type="ORF">DAD186_14480</name>
</gene>
<keyword evidence="1" id="KW-0805">Transcription regulation</keyword>
<dbReference type="RefSeq" id="WP_144246009.1">
    <property type="nucleotide sequence ID" value="NZ_CP012117.1"/>
</dbReference>
<name>A0A1B0ZJD6_9MICO</name>
<dbReference type="InterPro" id="IPR016032">
    <property type="entry name" value="Sig_transdc_resp-reg_C-effctor"/>
</dbReference>
<accession>A0A1B0ZJD6</accession>
<dbReference type="GO" id="GO:0003700">
    <property type="term" value="F:DNA-binding transcription factor activity"/>
    <property type="evidence" value="ECO:0007669"/>
    <property type="project" value="InterPro"/>
</dbReference>
<evidence type="ECO:0000256" key="1">
    <source>
        <dbReference type="ARBA" id="ARBA00023015"/>
    </source>
</evidence>
<organism evidence="5 6">
    <name type="scientific">Dermabacter vaginalis</name>
    <dbReference type="NCBI Taxonomy" id="1630135"/>
    <lineage>
        <taxon>Bacteria</taxon>
        <taxon>Bacillati</taxon>
        <taxon>Actinomycetota</taxon>
        <taxon>Actinomycetes</taxon>
        <taxon>Micrococcales</taxon>
        <taxon>Dermabacteraceae</taxon>
        <taxon>Dermabacter</taxon>
    </lineage>
</organism>
<keyword evidence="3" id="KW-0804">Transcription</keyword>
<dbReference type="InterPro" id="IPR036388">
    <property type="entry name" value="WH-like_DNA-bd_sf"/>
</dbReference>
<dbReference type="KEGG" id="dva:DAD186_14480"/>
<dbReference type="Proteomes" id="UP000092596">
    <property type="component" value="Chromosome"/>
</dbReference>
<proteinExistence type="predicted"/>
<protein>
    <submittedName>
        <fullName evidence="5">Uncharacterized protein</fullName>
    </submittedName>
</protein>
<evidence type="ECO:0000313" key="5">
    <source>
        <dbReference type="EMBL" id="ANP27998.1"/>
    </source>
</evidence>
<reference evidence="5 6" key="1">
    <citation type="submission" date="2015-06" db="EMBL/GenBank/DDBJ databases">
        <title>Investigation of pathophysiology for high-risk pregnancy and development of treatment modality based on it.</title>
        <authorList>
            <person name="Kim B.-C."/>
            <person name="Lim S."/>
        </authorList>
    </citation>
    <scope>NUCLEOTIDE SEQUENCE [LARGE SCALE GENOMIC DNA]</scope>
    <source>
        <strain evidence="5 6">AD1-86</strain>
    </source>
</reference>
<dbReference type="SUPFAM" id="SSF46894">
    <property type="entry name" value="C-terminal effector domain of the bipartite response regulators"/>
    <property type="match status" value="1"/>
</dbReference>